<reference evidence="2 4" key="1">
    <citation type="journal article" date="2020" name="Stud. Mycol.">
        <title>101 Dothideomycetes genomes: a test case for predicting lifestyles and emergence of pathogens.</title>
        <authorList>
            <person name="Haridas S."/>
            <person name="Albert R."/>
            <person name="Binder M."/>
            <person name="Bloem J."/>
            <person name="Labutti K."/>
            <person name="Salamov A."/>
            <person name="Andreopoulos B."/>
            <person name="Baker S."/>
            <person name="Barry K."/>
            <person name="Bills G."/>
            <person name="Bluhm B."/>
            <person name="Cannon C."/>
            <person name="Castanera R."/>
            <person name="Culley D."/>
            <person name="Daum C."/>
            <person name="Ezra D."/>
            <person name="Gonzalez J."/>
            <person name="Henrissat B."/>
            <person name="Kuo A."/>
            <person name="Liang C."/>
            <person name="Lipzen A."/>
            <person name="Lutzoni F."/>
            <person name="Magnuson J."/>
            <person name="Mondo S."/>
            <person name="Nolan M."/>
            <person name="Ohm R."/>
            <person name="Pangilinan J."/>
            <person name="Park H.-J."/>
            <person name="Ramirez L."/>
            <person name="Alfaro M."/>
            <person name="Sun H."/>
            <person name="Tritt A."/>
            <person name="Yoshinaga Y."/>
            <person name="Zwiers L.-H."/>
            <person name="Turgeon B."/>
            <person name="Goodwin S."/>
            <person name="Spatafora J."/>
            <person name="Crous P."/>
            <person name="Grigoriev I."/>
        </authorList>
    </citation>
    <scope>NUCLEOTIDE SEQUENCE</scope>
    <source>
        <strain evidence="2 4">CBS 304.34</strain>
    </source>
</reference>
<gene>
    <name evidence="2 4" type="ORF">BDZ99DRAFT_458909</name>
</gene>
<protein>
    <submittedName>
        <fullName evidence="2 4">Uncharacterized protein</fullName>
    </submittedName>
</protein>
<sequence length="323" mass="37111">MERGIRNNSSAKKCTPLVSKTNPLDPAALTLHNPGVLHPAITFKGNKVLRPNREPWTSLALELKTLRLNDIHQHLWLAGLPTAARPLHRQKLLGRNILVTEDPDEHLVWFESDIFIKPLPDFLLDWNFWNDTACGLLLSYAWLVRHKSNLNIAKESGLLSKSMEWSKWVEFIDVFLDNINCETLSDVNKRYKYGELRLSRLNAIYRLAPPTYSLRNLVRGYRSGSTWYRAFFERHFKWILAVFAIVSVLLSALQVGLATTMLQGNRLFQSALYGFIIASLVAIVTSVIVVFLVWLGLFCYHLLVTWRNNRAVNRRRLAGVSFL</sequence>
<feature type="transmembrane region" description="Helical" evidence="1">
    <location>
        <begin position="271"/>
        <end position="304"/>
    </location>
</feature>
<organism evidence="2">
    <name type="scientific">Mytilinidion resinicola</name>
    <dbReference type="NCBI Taxonomy" id="574789"/>
    <lineage>
        <taxon>Eukaryota</taxon>
        <taxon>Fungi</taxon>
        <taxon>Dikarya</taxon>
        <taxon>Ascomycota</taxon>
        <taxon>Pezizomycotina</taxon>
        <taxon>Dothideomycetes</taxon>
        <taxon>Pleosporomycetidae</taxon>
        <taxon>Mytilinidiales</taxon>
        <taxon>Mytilinidiaceae</taxon>
        <taxon>Mytilinidion</taxon>
    </lineage>
</organism>
<accession>A0A6A6Z1S8</accession>
<dbReference type="AlphaFoldDB" id="A0A6A6Z1S8"/>
<evidence type="ECO:0000313" key="2">
    <source>
        <dbReference type="EMBL" id="KAF2814950.1"/>
    </source>
</evidence>
<reference evidence="4" key="2">
    <citation type="submission" date="2020-04" db="EMBL/GenBank/DDBJ databases">
        <authorList>
            <consortium name="NCBI Genome Project"/>
        </authorList>
    </citation>
    <scope>NUCLEOTIDE SEQUENCE</scope>
    <source>
        <strain evidence="4">CBS 304.34</strain>
    </source>
</reference>
<name>A0A6A6Z1S8_9PEZI</name>
<dbReference type="Pfam" id="PF20246">
    <property type="entry name" value="DUF6601"/>
    <property type="match status" value="1"/>
</dbReference>
<dbReference type="InterPro" id="IPR046536">
    <property type="entry name" value="DUF6601"/>
</dbReference>
<feature type="transmembrane region" description="Helical" evidence="1">
    <location>
        <begin position="238"/>
        <end position="259"/>
    </location>
</feature>
<keyword evidence="1" id="KW-0812">Transmembrane</keyword>
<dbReference type="PANTHER" id="PTHR34414">
    <property type="entry name" value="HET DOMAIN-CONTAINING PROTEIN-RELATED"/>
    <property type="match status" value="1"/>
</dbReference>
<dbReference type="RefSeq" id="XP_033581914.1">
    <property type="nucleotide sequence ID" value="XM_033719034.1"/>
</dbReference>
<dbReference type="EMBL" id="MU003694">
    <property type="protein sequence ID" value="KAF2814950.1"/>
    <property type="molecule type" value="Genomic_DNA"/>
</dbReference>
<dbReference type="OrthoDB" id="5086500at2759"/>
<keyword evidence="1" id="KW-0472">Membrane</keyword>
<evidence type="ECO:0000256" key="1">
    <source>
        <dbReference type="SAM" id="Phobius"/>
    </source>
</evidence>
<proteinExistence type="predicted"/>
<reference evidence="4" key="3">
    <citation type="submission" date="2025-04" db="UniProtKB">
        <authorList>
            <consortium name="RefSeq"/>
        </authorList>
    </citation>
    <scope>IDENTIFICATION</scope>
    <source>
        <strain evidence="4">CBS 304.34</strain>
    </source>
</reference>
<evidence type="ECO:0000313" key="4">
    <source>
        <dbReference type="RefSeq" id="XP_033581914.1"/>
    </source>
</evidence>
<keyword evidence="1" id="KW-1133">Transmembrane helix</keyword>
<evidence type="ECO:0000313" key="3">
    <source>
        <dbReference type="Proteomes" id="UP000504636"/>
    </source>
</evidence>
<keyword evidence="3" id="KW-1185">Reference proteome</keyword>
<dbReference type="PANTHER" id="PTHR34414:SF1">
    <property type="entry name" value="SUBTILISIN-LIKE SERINE PROTEASE"/>
    <property type="match status" value="1"/>
</dbReference>
<dbReference type="GeneID" id="54459927"/>
<dbReference type="Proteomes" id="UP000504636">
    <property type="component" value="Unplaced"/>
</dbReference>